<keyword evidence="2" id="KW-1185">Reference proteome</keyword>
<dbReference type="EMBL" id="CP041253">
    <property type="protein sequence ID" value="QDH78483.1"/>
    <property type="molecule type" value="Genomic_DNA"/>
</dbReference>
<evidence type="ECO:0000313" key="1">
    <source>
        <dbReference type="EMBL" id="QDH78483.1"/>
    </source>
</evidence>
<proteinExistence type="predicted"/>
<reference evidence="1 2" key="1">
    <citation type="submission" date="2019-06" db="EMBL/GenBank/DDBJ databases">
        <title>Echinicola alkalisoli sp. nov. isolated from saline soil.</title>
        <authorList>
            <person name="Sun J.-Q."/>
            <person name="Xu L."/>
        </authorList>
    </citation>
    <scope>NUCLEOTIDE SEQUENCE [LARGE SCALE GENOMIC DNA]</scope>
    <source>
        <strain evidence="1 2">LN3S3</strain>
    </source>
</reference>
<organism evidence="1 2">
    <name type="scientific">Echinicola soli</name>
    <dbReference type="NCBI Taxonomy" id="2591634"/>
    <lineage>
        <taxon>Bacteria</taxon>
        <taxon>Pseudomonadati</taxon>
        <taxon>Bacteroidota</taxon>
        <taxon>Cytophagia</taxon>
        <taxon>Cytophagales</taxon>
        <taxon>Cyclobacteriaceae</taxon>
        <taxon>Echinicola</taxon>
    </lineage>
</organism>
<dbReference type="GO" id="GO:0016740">
    <property type="term" value="F:transferase activity"/>
    <property type="evidence" value="ECO:0007669"/>
    <property type="project" value="UniProtKB-KW"/>
</dbReference>
<protein>
    <submittedName>
        <fullName evidence="1">UDP-glucuronosyltransferase</fullName>
    </submittedName>
</protein>
<name>A0A514CF81_9BACT</name>
<dbReference type="Proteomes" id="UP000316614">
    <property type="component" value="Chromosome"/>
</dbReference>
<sequence>MIDFDFAPKSYFDGTGPSALLAKLSYPESQWGEEISIYAAPLDGKIYFEVVDFYGNEFAVKPERSNHPLSLQEFIVLIETLEVMDQGSKGDMNMTLSGIPEAKSNVYPQLESYFMEKRKNFGML</sequence>
<accession>A0A514CF81</accession>
<dbReference type="AlphaFoldDB" id="A0A514CF81"/>
<dbReference type="RefSeq" id="WP_141613739.1">
    <property type="nucleotide sequence ID" value="NZ_CP041253.1"/>
</dbReference>
<evidence type="ECO:0000313" key="2">
    <source>
        <dbReference type="Proteomes" id="UP000316614"/>
    </source>
</evidence>
<gene>
    <name evidence="1" type="ORF">FKX85_05325</name>
</gene>
<keyword evidence="1" id="KW-0808">Transferase</keyword>
<dbReference type="KEGG" id="echi:FKX85_05325"/>
<dbReference type="OrthoDB" id="838275at2"/>